<evidence type="ECO:0000256" key="1">
    <source>
        <dbReference type="SAM" id="MobiDB-lite"/>
    </source>
</evidence>
<keyword evidence="3" id="KW-1185">Reference proteome</keyword>
<protein>
    <submittedName>
        <fullName evidence="2">Uncharacterized protein</fullName>
    </submittedName>
</protein>
<name>A0A4Z2I1Y9_9TELE</name>
<proteinExistence type="predicted"/>
<feature type="compositionally biased region" description="Acidic residues" evidence="1">
    <location>
        <begin position="15"/>
        <end position="28"/>
    </location>
</feature>
<evidence type="ECO:0000313" key="3">
    <source>
        <dbReference type="Proteomes" id="UP000314294"/>
    </source>
</evidence>
<dbReference type="Proteomes" id="UP000314294">
    <property type="component" value="Unassembled WGS sequence"/>
</dbReference>
<dbReference type="AlphaFoldDB" id="A0A4Z2I1Y9"/>
<reference evidence="2 3" key="1">
    <citation type="submission" date="2019-03" db="EMBL/GenBank/DDBJ databases">
        <title>First draft genome of Liparis tanakae, snailfish: a comprehensive survey of snailfish specific genes.</title>
        <authorList>
            <person name="Kim W."/>
            <person name="Song I."/>
            <person name="Jeong J.-H."/>
            <person name="Kim D."/>
            <person name="Kim S."/>
            <person name="Ryu S."/>
            <person name="Song J.Y."/>
            <person name="Lee S.K."/>
        </authorList>
    </citation>
    <scope>NUCLEOTIDE SEQUENCE [LARGE SCALE GENOMIC DNA]</scope>
    <source>
        <tissue evidence="2">Muscle</tissue>
    </source>
</reference>
<feature type="compositionally biased region" description="Gly residues" evidence="1">
    <location>
        <begin position="34"/>
        <end position="43"/>
    </location>
</feature>
<sequence>MVCCGARDTLIPADKEEEEEEEEEEEVGFELVYMGGGGGGGGRRANEDARKGPLAASCPFASRKDVS</sequence>
<dbReference type="EMBL" id="SRLO01000144">
    <property type="protein sequence ID" value="TNN71850.1"/>
    <property type="molecule type" value="Genomic_DNA"/>
</dbReference>
<organism evidence="2 3">
    <name type="scientific">Liparis tanakae</name>
    <name type="common">Tanaka's snailfish</name>
    <dbReference type="NCBI Taxonomy" id="230148"/>
    <lineage>
        <taxon>Eukaryota</taxon>
        <taxon>Metazoa</taxon>
        <taxon>Chordata</taxon>
        <taxon>Craniata</taxon>
        <taxon>Vertebrata</taxon>
        <taxon>Euteleostomi</taxon>
        <taxon>Actinopterygii</taxon>
        <taxon>Neopterygii</taxon>
        <taxon>Teleostei</taxon>
        <taxon>Neoteleostei</taxon>
        <taxon>Acanthomorphata</taxon>
        <taxon>Eupercaria</taxon>
        <taxon>Perciformes</taxon>
        <taxon>Cottioidei</taxon>
        <taxon>Cottales</taxon>
        <taxon>Liparidae</taxon>
        <taxon>Liparis</taxon>
    </lineage>
</organism>
<evidence type="ECO:0000313" key="2">
    <source>
        <dbReference type="EMBL" id="TNN71850.1"/>
    </source>
</evidence>
<accession>A0A4Z2I1Y9</accession>
<gene>
    <name evidence="2" type="ORF">EYF80_017857</name>
</gene>
<feature type="region of interest" description="Disordered" evidence="1">
    <location>
        <begin position="1"/>
        <end position="67"/>
    </location>
</feature>
<comment type="caution">
    <text evidence="2">The sequence shown here is derived from an EMBL/GenBank/DDBJ whole genome shotgun (WGS) entry which is preliminary data.</text>
</comment>